<dbReference type="EMBL" id="FBWH01000042">
    <property type="protein sequence ID" value="CUX57801.1"/>
    <property type="molecule type" value="Genomic_DNA"/>
</dbReference>
<comment type="caution">
    <text evidence="3">The sequence shown here is derived from an EMBL/GenBank/DDBJ whole genome shotgun (WGS) entry which is preliminary data.</text>
</comment>
<dbReference type="Pfam" id="PF13478">
    <property type="entry name" value="XdhC_C"/>
    <property type="match status" value="1"/>
</dbReference>
<dbReference type="PANTHER" id="PTHR30388:SF4">
    <property type="entry name" value="MOLYBDENUM COFACTOR INSERTION CHAPERONE PAOD"/>
    <property type="match status" value="1"/>
</dbReference>
<dbReference type="Gene3D" id="3.40.50.720">
    <property type="entry name" value="NAD(P)-binding Rossmann-like Domain"/>
    <property type="match status" value="1"/>
</dbReference>
<reference evidence="3 4" key="1">
    <citation type="submission" date="2016-01" db="EMBL/GenBank/DDBJ databases">
        <authorList>
            <person name="Regsiter A."/>
            <person name="william w."/>
        </authorList>
    </citation>
    <scope>NUCLEOTIDE SEQUENCE [LARGE SCALE GENOMIC DNA]</scope>
    <source>
        <strain evidence="3 4">CFBP 6927</strain>
    </source>
</reference>
<evidence type="ECO:0000313" key="3">
    <source>
        <dbReference type="EMBL" id="CUX57801.1"/>
    </source>
</evidence>
<evidence type="ECO:0000259" key="1">
    <source>
        <dbReference type="Pfam" id="PF02625"/>
    </source>
</evidence>
<dbReference type="InterPro" id="IPR052698">
    <property type="entry name" value="MoCofactor_Util/Proc"/>
</dbReference>
<evidence type="ECO:0000259" key="2">
    <source>
        <dbReference type="Pfam" id="PF13478"/>
    </source>
</evidence>
<accession>A0ABM9VLM7</accession>
<feature type="domain" description="XdhC- CoxI" evidence="1">
    <location>
        <begin position="79"/>
        <end position="138"/>
    </location>
</feature>
<protein>
    <recommendedName>
        <fullName evidence="5">XdhC family protein</fullName>
    </recommendedName>
</protein>
<evidence type="ECO:0000313" key="4">
    <source>
        <dbReference type="Proteomes" id="UP000191812"/>
    </source>
</evidence>
<dbReference type="Pfam" id="PF02625">
    <property type="entry name" value="XdhC_CoxI"/>
    <property type="match status" value="1"/>
</dbReference>
<proteinExistence type="predicted"/>
<gene>
    <name evidence="3" type="ORF">AGR13a_Lc30050</name>
</gene>
<dbReference type="PANTHER" id="PTHR30388">
    <property type="entry name" value="ALDEHYDE OXIDOREDUCTASE MOLYBDENUM COFACTOR ASSEMBLY PROTEIN"/>
    <property type="match status" value="1"/>
</dbReference>
<dbReference type="InterPro" id="IPR003777">
    <property type="entry name" value="XdhC_CoxI"/>
</dbReference>
<dbReference type="InterPro" id="IPR027051">
    <property type="entry name" value="XdhC_Rossmann_dom"/>
</dbReference>
<sequence length="349" mass="37321">MPVAEAGVTRDWRALAALERLGELRSRSVQTNHESLRRKDMTMSFKELSMMSREPVKVEVADDDAEVLKFAADAFRQGGAALATLVEIRGGAARAIGSHVAIAADGRFCGCVSGGCVEAVVAAEALLAIAEGKDRLIELGAGSRFFDIVLPCGGGITIAIHVLRGVSQIQHVVHALAHRSPVALRYSSRDASLSIVSPPRRTSWGNGELVRVYRPATRLLISGNGVEARAVKAVADAAGFDVVWHPEGNFDFAEATDAHSAIVLLHHDIEKEIPIFNAVLYSNAFYIGALGSERTHRERTRRLLMTGVNNQEISRIKAPIGIFGPARDANSLALSIVADVAAARLALVP</sequence>
<name>A0ABM9VLM7_9HYPH</name>
<keyword evidence="4" id="KW-1185">Reference proteome</keyword>
<organism evidence="3 4">
    <name type="scientific">Agrobacterium genomosp. 13 str. CFBP 6927</name>
    <dbReference type="NCBI Taxonomy" id="1183428"/>
    <lineage>
        <taxon>Bacteria</taxon>
        <taxon>Pseudomonadati</taxon>
        <taxon>Pseudomonadota</taxon>
        <taxon>Alphaproteobacteria</taxon>
        <taxon>Hyphomicrobiales</taxon>
        <taxon>Rhizobiaceae</taxon>
        <taxon>Rhizobium/Agrobacterium group</taxon>
        <taxon>Agrobacterium</taxon>
        <taxon>Agrobacterium tumefaciens complex</taxon>
    </lineage>
</organism>
<dbReference type="Proteomes" id="UP000191812">
    <property type="component" value="Unassembled WGS sequence"/>
</dbReference>
<evidence type="ECO:0008006" key="5">
    <source>
        <dbReference type="Google" id="ProtNLM"/>
    </source>
</evidence>
<feature type="domain" description="XdhC Rossmann" evidence="2">
    <location>
        <begin position="219"/>
        <end position="340"/>
    </location>
</feature>